<dbReference type="EMBL" id="CAJOBB010018705">
    <property type="protein sequence ID" value="CAF4351451.1"/>
    <property type="molecule type" value="Genomic_DNA"/>
</dbReference>
<protein>
    <submittedName>
        <fullName evidence="1">Uncharacterized protein</fullName>
    </submittedName>
</protein>
<evidence type="ECO:0000313" key="2">
    <source>
        <dbReference type="Proteomes" id="UP000663868"/>
    </source>
</evidence>
<dbReference type="Proteomes" id="UP000663868">
    <property type="component" value="Unassembled WGS sequence"/>
</dbReference>
<accession>A0A820L104</accession>
<organism evidence="1 2">
    <name type="scientific">Adineta steineri</name>
    <dbReference type="NCBI Taxonomy" id="433720"/>
    <lineage>
        <taxon>Eukaryota</taxon>
        <taxon>Metazoa</taxon>
        <taxon>Spiralia</taxon>
        <taxon>Gnathifera</taxon>
        <taxon>Rotifera</taxon>
        <taxon>Eurotatoria</taxon>
        <taxon>Bdelloidea</taxon>
        <taxon>Adinetida</taxon>
        <taxon>Adinetidae</taxon>
        <taxon>Adineta</taxon>
    </lineage>
</organism>
<feature type="non-terminal residue" evidence="1">
    <location>
        <position position="1"/>
    </location>
</feature>
<gene>
    <name evidence="1" type="ORF">KXQ929_LOCUS48288</name>
</gene>
<name>A0A820L104_9BILA</name>
<comment type="caution">
    <text evidence="1">The sequence shown here is derived from an EMBL/GenBank/DDBJ whole genome shotgun (WGS) entry which is preliminary data.</text>
</comment>
<dbReference type="AlphaFoldDB" id="A0A820L104"/>
<proteinExistence type="predicted"/>
<sequence>NVIFTFEEDALQEIVSWGNDCKQKRMLTLCDYICIKSIILGFDVGNNDECLSARLGKSVQHAY</sequence>
<reference evidence="1" key="1">
    <citation type="submission" date="2021-02" db="EMBL/GenBank/DDBJ databases">
        <authorList>
            <person name="Nowell W R."/>
        </authorList>
    </citation>
    <scope>NUCLEOTIDE SEQUENCE</scope>
</reference>
<evidence type="ECO:0000313" key="1">
    <source>
        <dbReference type="EMBL" id="CAF4351451.1"/>
    </source>
</evidence>